<sequence length="443" mass="47334">MGLEERIAEWRGYVARREAIGTDVAELEEHLRDQIDGLEGSGLSEDEAFLIAVSRMGRLDDLSREFAREHSDRLWKQLVVAETAPRRGSGLWLAIGLAVAAAVLVKLPSLFGLPMVDIVRNAAVLLLPALAVYFLICRRASIATIVAVGVPFVAAAVLLNVYPFVANGSTMFLAAVHACVALWIVTGVAYARGEWRGVRPRMDFIRFTGEWVVYYALLALGGGVLAALTLGVFSAMGMDATPFVGNWLVPCGAAGAVVIAGWLVEAKQAVIENIAPVLTKVFTPLFTALLLTLIVAGIVQAASTGGLVDARREVLIIFDLVLIVVVGLLLYALSARGDSLRPGWFDTLQIVLVASAIVVDLVVLVAMASRVGAFGASANKIASLGLNAILLVNLTGSLWMQVRFVRGRGGIAALERWQTSFLPVYLAWSAIVVVVFPPVFAFA</sequence>
<accession>A0ABT7N3T7</accession>
<dbReference type="InterPro" id="IPR047928">
    <property type="entry name" value="Perm_prefix_1"/>
</dbReference>
<keyword evidence="1" id="KW-0812">Transmembrane</keyword>
<name>A0ABT7N3T7_9MICO</name>
<dbReference type="Proteomes" id="UP001235064">
    <property type="component" value="Unassembled WGS sequence"/>
</dbReference>
<feature type="transmembrane region" description="Helical" evidence="1">
    <location>
        <begin position="118"/>
        <end position="136"/>
    </location>
</feature>
<feature type="transmembrane region" description="Helical" evidence="1">
    <location>
        <begin position="421"/>
        <end position="442"/>
    </location>
</feature>
<keyword evidence="1" id="KW-1133">Transmembrane helix</keyword>
<proteinExistence type="predicted"/>
<feature type="transmembrane region" description="Helical" evidence="1">
    <location>
        <begin position="381"/>
        <end position="400"/>
    </location>
</feature>
<feature type="transmembrane region" description="Helical" evidence="1">
    <location>
        <begin position="91"/>
        <end position="112"/>
    </location>
</feature>
<feature type="transmembrane region" description="Helical" evidence="1">
    <location>
        <begin position="314"/>
        <end position="333"/>
    </location>
</feature>
<dbReference type="EMBL" id="JASXSZ010000007">
    <property type="protein sequence ID" value="MDL9981362.1"/>
    <property type="molecule type" value="Genomic_DNA"/>
</dbReference>
<gene>
    <name evidence="2" type="ORF">QSV35_18685</name>
</gene>
<feature type="transmembrane region" description="Helical" evidence="1">
    <location>
        <begin position="171"/>
        <end position="191"/>
    </location>
</feature>
<keyword evidence="3" id="KW-1185">Reference proteome</keyword>
<evidence type="ECO:0000313" key="3">
    <source>
        <dbReference type="Proteomes" id="UP001235064"/>
    </source>
</evidence>
<feature type="transmembrane region" description="Helical" evidence="1">
    <location>
        <begin position="143"/>
        <end position="165"/>
    </location>
</feature>
<feature type="transmembrane region" description="Helical" evidence="1">
    <location>
        <begin position="345"/>
        <end position="369"/>
    </location>
</feature>
<keyword evidence="1" id="KW-0472">Membrane</keyword>
<protein>
    <submittedName>
        <fullName evidence="2">Permease prefix domain 1-containing protein</fullName>
    </submittedName>
</protein>
<reference evidence="2 3" key="1">
    <citation type="submission" date="2023-06" db="EMBL/GenBank/DDBJ databases">
        <title>Microbacterium sp. nov., isolated from a waste landfill.</title>
        <authorList>
            <person name="Wen W."/>
        </authorList>
    </citation>
    <scope>NUCLEOTIDE SEQUENCE [LARGE SCALE GENOMIC DNA]</scope>
    <source>
        <strain evidence="2 3">ASV49</strain>
    </source>
</reference>
<evidence type="ECO:0000256" key="1">
    <source>
        <dbReference type="SAM" id="Phobius"/>
    </source>
</evidence>
<feature type="transmembrane region" description="Helical" evidence="1">
    <location>
        <begin position="212"/>
        <end position="235"/>
    </location>
</feature>
<organism evidence="2 3">
    <name type="scientific">Microbacterium candidum</name>
    <dbReference type="NCBI Taxonomy" id="3041922"/>
    <lineage>
        <taxon>Bacteria</taxon>
        <taxon>Bacillati</taxon>
        <taxon>Actinomycetota</taxon>
        <taxon>Actinomycetes</taxon>
        <taxon>Micrococcales</taxon>
        <taxon>Microbacteriaceae</taxon>
        <taxon>Microbacterium</taxon>
    </lineage>
</organism>
<dbReference type="NCBIfam" id="NF038403">
    <property type="entry name" value="perm_prefix_1"/>
    <property type="match status" value="1"/>
</dbReference>
<feature type="transmembrane region" description="Helical" evidence="1">
    <location>
        <begin position="247"/>
        <end position="265"/>
    </location>
</feature>
<dbReference type="RefSeq" id="WP_286290452.1">
    <property type="nucleotide sequence ID" value="NZ_JASXSZ010000007.1"/>
</dbReference>
<evidence type="ECO:0000313" key="2">
    <source>
        <dbReference type="EMBL" id="MDL9981362.1"/>
    </source>
</evidence>
<comment type="caution">
    <text evidence="2">The sequence shown here is derived from an EMBL/GenBank/DDBJ whole genome shotgun (WGS) entry which is preliminary data.</text>
</comment>
<feature type="transmembrane region" description="Helical" evidence="1">
    <location>
        <begin position="277"/>
        <end position="302"/>
    </location>
</feature>